<reference evidence="2 3" key="1">
    <citation type="submission" date="2019-01" db="EMBL/GenBank/DDBJ databases">
        <title>Nocardioides guangzhouensis sp. nov., an actinobacterium isolated from soil.</title>
        <authorList>
            <person name="Fu Y."/>
            <person name="Cai Y."/>
            <person name="Lin Z."/>
            <person name="Chen P."/>
        </authorList>
    </citation>
    <scope>NUCLEOTIDE SEQUENCE [LARGE SCALE GENOMIC DNA]</scope>
    <source>
        <strain evidence="2 3">130</strain>
    </source>
</reference>
<accession>A0A4Q4Z962</accession>
<feature type="transmembrane region" description="Helical" evidence="1">
    <location>
        <begin position="757"/>
        <end position="777"/>
    </location>
</feature>
<dbReference type="PANTHER" id="PTHR43685:SF3">
    <property type="entry name" value="SLR2126 PROTEIN"/>
    <property type="match status" value="1"/>
</dbReference>
<keyword evidence="1" id="KW-0472">Membrane</keyword>
<feature type="transmembrane region" description="Helical" evidence="1">
    <location>
        <begin position="722"/>
        <end position="745"/>
    </location>
</feature>
<dbReference type="InterPro" id="IPR029044">
    <property type="entry name" value="Nucleotide-diphossugar_trans"/>
</dbReference>
<protein>
    <submittedName>
        <fullName evidence="2">Glycosyltransferase family 2 protein</fullName>
    </submittedName>
</protein>
<keyword evidence="2" id="KW-0808">Transferase</keyword>
<keyword evidence="3" id="KW-1185">Reference proteome</keyword>
<feature type="transmembrane region" description="Helical" evidence="1">
    <location>
        <begin position="661"/>
        <end position="680"/>
    </location>
</feature>
<gene>
    <name evidence="2" type="ORF">EKO23_18235</name>
</gene>
<feature type="transmembrane region" description="Helical" evidence="1">
    <location>
        <begin position="466"/>
        <end position="488"/>
    </location>
</feature>
<proteinExistence type="predicted"/>
<comment type="caution">
    <text evidence="2">The sequence shown here is derived from an EMBL/GenBank/DDBJ whole genome shotgun (WGS) entry which is preliminary data.</text>
</comment>
<feature type="transmembrane region" description="Helical" evidence="1">
    <location>
        <begin position="508"/>
        <end position="526"/>
    </location>
</feature>
<keyword evidence="1" id="KW-1133">Transmembrane helix</keyword>
<feature type="transmembrane region" description="Helical" evidence="1">
    <location>
        <begin position="571"/>
        <end position="595"/>
    </location>
</feature>
<dbReference type="AlphaFoldDB" id="A0A4Q4Z962"/>
<dbReference type="RefSeq" id="WP_134719559.1">
    <property type="nucleotide sequence ID" value="NZ_SDKM01000030.1"/>
</dbReference>
<dbReference type="Pfam" id="PF13641">
    <property type="entry name" value="Glyco_tranf_2_3"/>
    <property type="match status" value="1"/>
</dbReference>
<feature type="transmembrane region" description="Helical" evidence="1">
    <location>
        <begin position="924"/>
        <end position="944"/>
    </location>
</feature>
<keyword evidence="1" id="KW-0812">Transmembrane</keyword>
<feature type="transmembrane region" description="Helical" evidence="1">
    <location>
        <begin position="533"/>
        <end position="551"/>
    </location>
</feature>
<feature type="transmembrane region" description="Helical" evidence="1">
    <location>
        <begin position="607"/>
        <end position="630"/>
    </location>
</feature>
<evidence type="ECO:0000313" key="3">
    <source>
        <dbReference type="Proteomes" id="UP000295198"/>
    </source>
</evidence>
<organism evidence="2 3">
    <name type="scientific">Nocardioides guangzhouensis</name>
    <dbReference type="NCBI Taxonomy" id="2497878"/>
    <lineage>
        <taxon>Bacteria</taxon>
        <taxon>Bacillati</taxon>
        <taxon>Actinomycetota</taxon>
        <taxon>Actinomycetes</taxon>
        <taxon>Propionibacteriales</taxon>
        <taxon>Nocardioidaceae</taxon>
        <taxon>Nocardioides</taxon>
    </lineage>
</organism>
<dbReference type="Proteomes" id="UP000295198">
    <property type="component" value="Unassembled WGS sequence"/>
</dbReference>
<feature type="transmembrane region" description="Helical" evidence="1">
    <location>
        <begin position="386"/>
        <end position="408"/>
    </location>
</feature>
<evidence type="ECO:0000256" key="1">
    <source>
        <dbReference type="SAM" id="Phobius"/>
    </source>
</evidence>
<dbReference type="EMBL" id="SDKM01000030">
    <property type="protein sequence ID" value="RYP83696.1"/>
    <property type="molecule type" value="Genomic_DNA"/>
</dbReference>
<dbReference type="SUPFAM" id="SSF53448">
    <property type="entry name" value="Nucleotide-diphospho-sugar transferases"/>
    <property type="match status" value="1"/>
</dbReference>
<dbReference type="GO" id="GO:0016740">
    <property type="term" value="F:transferase activity"/>
    <property type="evidence" value="ECO:0007669"/>
    <property type="project" value="UniProtKB-KW"/>
</dbReference>
<dbReference type="PANTHER" id="PTHR43685">
    <property type="entry name" value="GLYCOSYLTRANSFERASE"/>
    <property type="match status" value="1"/>
</dbReference>
<dbReference type="InterPro" id="IPR050834">
    <property type="entry name" value="Glycosyltransf_2"/>
</dbReference>
<evidence type="ECO:0000313" key="2">
    <source>
        <dbReference type="EMBL" id="RYP83696.1"/>
    </source>
</evidence>
<name>A0A4Q4Z962_9ACTN</name>
<sequence length="952" mass="101673">MTVTALLVSHEGARWLPAVLAGLRDQQLPPDRILAVDTGSGPDTLGLLTDALGPDAVATCDGHFPDAVRQALATIDTEWVWILHDDANPDPGALRELVAAAASHDADILGPKLREWPSLRRLLELGVTISATGRRETGLERGEYDQGQHDDIREVLAVNTAGMLVRREVLERLDGFEPELPLFATDIDFGWRAARAGHKTIVVPQAVVFHAEAGHRGLRRTRLMGRRTRTHRAEREAALFVLLANGRRLPWMLVRLFFGSLVRVLGFLLARQPGHAADELVALGHVYTHPLRVRRARRARRDVHGAEPVDVRPLLAPWWVPYRHGLDFVVDLGTAAAMEGRDAAERRRAQRLAAAAAASAGSHTGLAEHHPAGPDDAEELAADSGWLVRFVTSPLAVVSVVLVLLALYAARQALHPLAGGALSPAPDSTSNWWDLVLHGWHHLGQGTDAPDPGYLLPFSILSSLPFFSPNVVVGVLFLLAVPVAGWGAWRVGKVVAELGSGREASPMLVGWAAATYALVPAVSGAWGQGRFGVVASAALLPWLAHAALGFVEPSSDRRWRAGWRCGLLLSLITAFTPVAWLYFLLAVLGVVAVGIRLVGAPMRERSAWGPLAVALAAPPVLLLPGTLGVLGHDISAIFLEAGRLASTPGPLGLLTGRFDDYAAPAWIGLTLVVPAVLALARRRSRIAVVICWVLIALAAVLAMLLSRITINLPAGDARPGLGFLLLVIQGALVTAVLVAAHGVRAELRGQRLSWRQPLALVLTATILVAPIAGWAWWLAGPDDQLDRPAAGDVPAYMDQVTRSAPGRGVLVLDGDVESGLTWFVQRGDGTTLGDDEILALTEPDTALDRDVAALVSQPEPDVVGRMSGHGIDYIVMPAPVDPQVAATLDAASGITQASAADRDTRAWQFDEAAPADAIDGDGPWWHGPLLTLQVLAILVIIVLCGPTRRELR</sequence>
<dbReference type="OrthoDB" id="3734530at2"/>
<dbReference type="Gene3D" id="3.90.550.10">
    <property type="entry name" value="Spore Coat Polysaccharide Biosynthesis Protein SpsA, Chain A"/>
    <property type="match status" value="1"/>
</dbReference>
<feature type="transmembrane region" description="Helical" evidence="1">
    <location>
        <begin position="687"/>
        <end position="710"/>
    </location>
</feature>